<keyword evidence="3" id="KW-0804">Transcription</keyword>
<keyword evidence="1" id="KW-0805">Transcription regulation</keyword>
<dbReference type="PANTHER" id="PTHR43133:SF46">
    <property type="entry name" value="RNA POLYMERASE SIGMA-70 FACTOR ECF SUBFAMILY"/>
    <property type="match status" value="1"/>
</dbReference>
<evidence type="ECO:0000256" key="3">
    <source>
        <dbReference type="ARBA" id="ARBA00023163"/>
    </source>
</evidence>
<dbReference type="STRING" id="1288484.GCA_000348665_01639"/>
<accession>A0A345IH25</accession>
<dbReference type="InterPro" id="IPR039425">
    <property type="entry name" value="RNA_pol_sigma-70-like"/>
</dbReference>
<dbReference type="PANTHER" id="PTHR43133">
    <property type="entry name" value="RNA POLYMERASE ECF-TYPE SIGMA FACTO"/>
    <property type="match status" value="1"/>
</dbReference>
<feature type="region of interest" description="Disordered" evidence="4">
    <location>
        <begin position="189"/>
        <end position="261"/>
    </location>
</feature>
<dbReference type="Gene3D" id="1.10.1740.10">
    <property type="match status" value="1"/>
</dbReference>
<dbReference type="SUPFAM" id="SSF88946">
    <property type="entry name" value="Sigma2 domain of RNA polymerase sigma factors"/>
    <property type="match status" value="1"/>
</dbReference>
<protein>
    <submittedName>
        <fullName evidence="6">Sigma-70 family RNA polymerase sigma factor</fullName>
    </submittedName>
</protein>
<feature type="compositionally biased region" description="Basic and acidic residues" evidence="4">
    <location>
        <begin position="232"/>
        <end position="254"/>
    </location>
</feature>
<keyword evidence="2" id="KW-0731">Sigma factor</keyword>
<evidence type="ECO:0000313" key="6">
    <source>
        <dbReference type="EMBL" id="AXG98997.1"/>
    </source>
</evidence>
<dbReference type="RefSeq" id="WP_114671903.1">
    <property type="nucleotide sequence ID" value="NZ_CP031158.1"/>
</dbReference>
<dbReference type="GO" id="GO:0016987">
    <property type="term" value="F:sigma factor activity"/>
    <property type="evidence" value="ECO:0007669"/>
    <property type="project" value="UniProtKB-KW"/>
</dbReference>
<feature type="region of interest" description="Disordered" evidence="4">
    <location>
        <begin position="287"/>
        <end position="342"/>
    </location>
</feature>
<gene>
    <name evidence="6" type="ORF">DVJ83_07270</name>
</gene>
<dbReference type="KEGG" id="dwu:DVJ83_07270"/>
<name>A0A345IH25_9DEIO</name>
<sequence>MSADHSSHAPHAGPFSTDSGPRPGASPPPPSDEQVLRDMAAGHEGALLELHRRYARALYGLGERILASPDAVQQGVEDALMIAWHHAAHYEPARASVHGWLISIAHHRFLQLRRGLGSTMRLHDQFGRLDTPGDPDLHLLALAYYCGEPPARLSEISGLPQPAVEEALLSAMQRLPGLAQEALAHAVAGPAGTDPETPDPMTPDPAAPAAPEADFFPSLTSLAATAPVTRVEPWEPPRRRSEPEPAEEAERTEEAGASEAATSVVVAPVRIAPAEVNPAEVTVAEAGVAEMNTEPENHPFPAQAAPSERMPVEDADGTPSDSTPSDGADPLDPRNAAPEVRA</sequence>
<dbReference type="EMBL" id="CP031158">
    <property type="protein sequence ID" value="AXG98997.1"/>
    <property type="molecule type" value="Genomic_DNA"/>
</dbReference>
<dbReference type="GO" id="GO:0006352">
    <property type="term" value="P:DNA-templated transcription initiation"/>
    <property type="evidence" value="ECO:0007669"/>
    <property type="project" value="InterPro"/>
</dbReference>
<feature type="region of interest" description="Disordered" evidence="4">
    <location>
        <begin position="1"/>
        <end position="35"/>
    </location>
</feature>
<feature type="domain" description="RNA polymerase sigma-70 region 2" evidence="5">
    <location>
        <begin position="50"/>
        <end position="115"/>
    </location>
</feature>
<evidence type="ECO:0000256" key="2">
    <source>
        <dbReference type="ARBA" id="ARBA00023082"/>
    </source>
</evidence>
<dbReference type="InterPro" id="IPR007627">
    <property type="entry name" value="RNA_pol_sigma70_r2"/>
</dbReference>
<dbReference type="InterPro" id="IPR013325">
    <property type="entry name" value="RNA_pol_sigma_r2"/>
</dbReference>
<dbReference type="AlphaFoldDB" id="A0A345IH25"/>
<organism evidence="6 7">
    <name type="scientific">Deinococcus wulumuqiensis</name>
    <dbReference type="NCBI Taxonomy" id="980427"/>
    <lineage>
        <taxon>Bacteria</taxon>
        <taxon>Thermotogati</taxon>
        <taxon>Deinococcota</taxon>
        <taxon>Deinococci</taxon>
        <taxon>Deinococcales</taxon>
        <taxon>Deinococcaceae</taxon>
        <taxon>Deinococcus</taxon>
    </lineage>
</organism>
<evidence type="ECO:0000256" key="1">
    <source>
        <dbReference type="ARBA" id="ARBA00023015"/>
    </source>
</evidence>
<dbReference type="Pfam" id="PF04542">
    <property type="entry name" value="Sigma70_r2"/>
    <property type="match status" value="1"/>
</dbReference>
<evidence type="ECO:0000256" key="4">
    <source>
        <dbReference type="SAM" id="MobiDB-lite"/>
    </source>
</evidence>
<evidence type="ECO:0000313" key="7">
    <source>
        <dbReference type="Proteomes" id="UP000253744"/>
    </source>
</evidence>
<reference evidence="6 7" key="1">
    <citation type="submission" date="2018-07" db="EMBL/GenBank/DDBJ databases">
        <title>Complete Genome and Methylome Analysis of Deinococcus wulumuqiensis NEB 479.</title>
        <authorList>
            <person name="Fomenkov A."/>
            <person name="Luyten Y."/>
            <person name="Vincze T."/>
            <person name="Anton B.P."/>
            <person name="Clark T."/>
            <person name="Roberts R.J."/>
            <person name="Morgan R.D."/>
        </authorList>
    </citation>
    <scope>NUCLEOTIDE SEQUENCE [LARGE SCALE GENOMIC DNA]</scope>
    <source>
        <strain evidence="6 7">NEB 479</strain>
    </source>
</reference>
<dbReference type="Proteomes" id="UP000253744">
    <property type="component" value="Chromosome"/>
</dbReference>
<evidence type="ECO:0000259" key="5">
    <source>
        <dbReference type="Pfam" id="PF04542"/>
    </source>
</evidence>
<feature type="compositionally biased region" description="Pro residues" evidence="4">
    <location>
        <begin position="198"/>
        <end position="208"/>
    </location>
</feature>
<proteinExistence type="predicted"/>